<evidence type="ECO:0000259" key="2">
    <source>
        <dbReference type="PROSITE" id="PS50056"/>
    </source>
</evidence>
<dbReference type="PROSITE" id="PS51257">
    <property type="entry name" value="PROKAR_LIPOPROTEIN"/>
    <property type="match status" value="1"/>
</dbReference>
<feature type="signal peptide" evidence="1">
    <location>
        <begin position="1"/>
        <end position="19"/>
    </location>
</feature>
<dbReference type="OrthoDB" id="5290650at2"/>
<dbReference type="InterPro" id="IPR016130">
    <property type="entry name" value="Tyr_Pase_AS"/>
</dbReference>
<evidence type="ECO:0000313" key="3">
    <source>
        <dbReference type="EMBL" id="KYG62772.1"/>
    </source>
</evidence>
<evidence type="ECO:0000313" key="4">
    <source>
        <dbReference type="Proteomes" id="UP000075799"/>
    </source>
</evidence>
<comment type="caution">
    <text evidence="3">The sequence shown here is derived from an EMBL/GenBank/DDBJ whole genome shotgun (WGS) entry which is preliminary data.</text>
</comment>
<dbReference type="InterPro" id="IPR000387">
    <property type="entry name" value="Tyr_Pase_dom"/>
</dbReference>
<feature type="domain" description="Tyrosine specific protein phosphatases" evidence="2">
    <location>
        <begin position="190"/>
        <end position="239"/>
    </location>
</feature>
<gene>
    <name evidence="3" type="ORF">AZI87_15965</name>
</gene>
<dbReference type="SUPFAM" id="SSF52799">
    <property type="entry name" value="(Phosphotyrosine protein) phosphatases II"/>
    <property type="match status" value="1"/>
</dbReference>
<sequence length="294" mass="33818">MKLTSLMLALFLLASCAEKGVQSDGSESVIKESPKSSFFMTKPQPTEPVELVFDKKYAGQQAVNYRKNDNLRISGSATLGPKALKQVSKVVKKDKAALYVFDLRQESHGLINDVPVTWQADRDWANADLNHDEAVRRERRLLGDLRVGEKIAGTEIKSIETEESMVRSAGHQYVRLTVTDHVRPVDSEVDRFIEAFRALPENSWVHFHCRAGKGRTTTFMVLYDMLINAKYVSFDEIIDRNTKLSNDYDVLTVGDPKDWKYPYQKERADFVRQFYQYAKENPRGEKQLWSEWVK</sequence>
<dbReference type="Proteomes" id="UP000075799">
    <property type="component" value="Unassembled WGS sequence"/>
</dbReference>
<dbReference type="InterPro" id="IPR029021">
    <property type="entry name" value="Prot-tyrosine_phosphatase-like"/>
</dbReference>
<dbReference type="Pfam" id="PF14566">
    <property type="entry name" value="PTPlike_phytase"/>
    <property type="match status" value="1"/>
</dbReference>
<dbReference type="PROSITE" id="PS50056">
    <property type="entry name" value="TYR_PHOSPHATASE_2"/>
    <property type="match status" value="1"/>
</dbReference>
<dbReference type="PROSITE" id="PS00383">
    <property type="entry name" value="TYR_PHOSPHATASE_1"/>
    <property type="match status" value="1"/>
</dbReference>
<dbReference type="SMART" id="SM01301">
    <property type="entry name" value="PTPlike_phytase"/>
    <property type="match status" value="1"/>
</dbReference>
<dbReference type="Gene3D" id="3.90.190.10">
    <property type="entry name" value="Protein tyrosine phosphatase superfamily"/>
    <property type="match status" value="1"/>
</dbReference>
<dbReference type="RefSeq" id="WP_063209106.1">
    <property type="nucleotide sequence ID" value="NZ_LUKD01000008.1"/>
</dbReference>
<dbReference type="EMBL" id="LUKD01000008">
    <property type="protein sequence ID" value="KYG62772.1"/>
    <property type="molecule type" value="Genomic_DNA"/>
</dbReference>
<proteinExistence type="predicted"/>
<protein>
    <submittedName>
        <fullName evidence="3">Protein tyrosine phosphatase</fullName>
    </submittedName>
</protein>
<dbReference type="AlphaFoldDB" id="A0A162FYD6"/>
<reference evidence="3 4" key="1">
    <citation type="submission" date="2016-03" db="EMBL/GenBank/DDBJ databases">
        <authorList>
            <person name="Ploux O."/>
        </authorList>
    </citation>
    <scope>NUCLEOTIDE SEQUENCE [LARGE SCALE GENOMIC DNA]</scope>
    <source>
        <strain evidence="3 4">EC13</strain>
    </source>
</reference>
<accession>A0A162FYD6</accession>
<feature type="chain" id="PRO_5007834110" evidence="1">
    <location>
        <begin position="20"/>
        <end position="294"/>
    </location>
</feature>
<organism evidence="3 4">
    <name type="scientific">Bdellovibrio bacteriovorus</name>
    <dbReference type="NCBI Taxonomy" id="959"/>
    <lineage>
        <taxon>Bacteria</taxon>
        <taxon>Pseudomonadati</taxon>
        <taxon>Bdellovibrionota</taxon>
        <taxon>Bdellovibrionia</taxon>
        <taxon>Bdellovibrionales</taxon>
        <taxon>Pseudobdellovibrionaceae</taxon>
        <taxon>Bdellovibrio</taxon>
    </lineage>
</organism>
<keyword evidence="1" id="KW-0732">Signal</keyword>
<evidence type="ECO:0000256" key="1">
    <source>
        <dbReference type="SAM" id="SignalP"/>
    </source>
</evidence>
<name>A0A162FYD6_BDEBC</name>